<evidence type="ECO:0000256" key="7">
    <source>
        <dbReference type="PIRSR" id="PIRSR036979-1"/>
    </source>
</evidence>
<feature type="binding site" evidence="5">
    <location>
        <position position="146"/>
    </location>
    <ligand>
        <name>Mn(2+)</name>
        <dbReference type="ChEBI" id="CHEBI:29035"/>
        <label>2</label>
    </ligand>
</feature>
<dbReference type="UniPathway" id="UPA00379">
    <property type="reaction ID" value="UER00552"/>
</dbReference>
<feature type="binding site" evidence="7">
    <location>
        <position position="148"/>
    </location>
    <ligand>
        <name>Mn(2+)</name>
        <dbReference type="ChEBI" id="CHEBI:29035"/>
        <label>1</label>
    </ligand>
</feature>
<feature type="binding site" evidence="5 7">
    <location>
        <position position="146"/>
    </location>
    <ligand>
        <name>Mn(2+)</name>
        <dbReference type="ChEBI" id="CHEBI:29035"/>
        <label>1</label>
    </ligand>
</feature>
<keyword evidence="10" id="KW-1185">Reference proteome</keyword>
<dbReference type="Pfam" id="PF00491">
    <property type="entry name" value="Arginase"/>
    <property type="match status" value="1"/>
</dbReference>
<comment type="cofactor">
    <cofactor evidence="5 7">
        <name>Mn(2+)</name>
        <dbReference type="ChEBI" id="CHEBI:29035"/>
    </cofactor>
    <text evidence="5 7">Binds 2 manganese ions per subunit.</text>
</comment>
<gene>
    <name evidence="5" type="primary">hutG</name>
    <name evidence="9" type="ORF">SAMN05216361_1378</name>
</gene>
<dbReference type="EC" id="3.5.3.8" evidence="5 6"/>
<evidence type="ECO:0000256" key="5">
    <source>
        <dbReference type="HAMAP-Rule" id="MF_00737"/>
    </source>
</evidence>
<feature type="binding site" evidence="5 7">
    <location>
        <position position="116"/>
    </location>
    <ligand>
        <name>Mn(2+)</name>
        <dbReference type="ChEBI" id="CHEBI:29035"/>
        <label>1</label>
    </ligand>
</feature>
<evidence type="ECO:0000313" key="10">
    <source>
        <dbReference type="Proteomes" id="UP000184520"/>
    </source>
</evidence>
<name>A0A1M5HA50_9ALTE</name>
<dbReference type="PANTHER" id="PTHR11358">
    <property type="entry name" value="ARGINASE/AGMATINASE"/>
    <property type="match status" value="1"/>
</dbReference>
<organism evidence="9 10">
    <name type="scientific">Marisediminitalea aggregata</name>
    <dbReference type="NCBI Taxonomy" id="634436"/>
    <lineage>
        <taxon>Bacteria</taxon>
        <taxon>Pseudomonadati</taxon>
        <taxon>Pseudomonadota</taxon>
        <taxon>Gammaproteobacteria</taxon>
        <taxon>Alteromonadales</taxon>
        <taxon>Alteromonadaceae</taxon>
        <taxon>Marisediminitalea</taxon>
    </lineage>
</organism>
<keyword evidence="1 5" id="KW-0479">Metal-binding</keyword>
<evidence type="ECO:0000313" key="9">
    <source>
        <dbReference type="EMBL" id="SHG12837.1"/>
    </source>
</evidence>
<keyword evidence="2 5" id="KW-0378">Hydrolase</keyword>
<evidence type="ECO:0000256" key="2">
    <source>
        <dbReference type="ARBA" id="ARBA00022801"/>
    </source>
</evidence>
<comment type="similarity">
    <text evidence="5 8">Belongs to the arginase family.</text>
</comment>
<dbReference type="GO" id="GO:0050415">
    <property type="term" value="F:formimidoylglutamase activity"/>
    <property type="evidence" value="ECO:0007669"/>
    <property type="project" value="UniProtKB-UniRule"/>
</dbReference>
<sequence>MFNWQGRTDTEDGNKGLRWHQVVNQQGHSDLPAINLVGLASDLGVRANKGRPGANEGPVSIREALANLPWHWGARLIDSGDTLADSDLSDAQSHYANAVSQALLQSQFVLGLGGGHEIAWGSYQGLYNALQTSSHQTKKIGIVNFDAHFDLRRPAPYTSSGTPFRQIHAHCEQHGDDFQYACIGISRAANTKALFDFADTTGTRYLLDTQCTLDAAKALLTPMLQNVDQLYVTICLDAFPASAAPGVSAPSALGIDVLFVIQVLHFLAQQQAACNYRWALCDIAEMNPAFDIDKRTAKLAARLGFEVADALLPTR</sequence>
<dbReference type="AlphaFoldDB" id="A0A1M5HA50"/>
<evidence type="ECO:0000256" key="8">
    <source>
        <dbReference type="PROSITE-ProRule" id="PRU00742"/>
    </source>
</evidence>
<dbReference type="OrthoDB" id="9789727at2"/>
<evidence type="ECO:0000256" key="6">
    <source>
        <dbReference type="NCBIfam" id="TIGR01227"/>
    </source>
</evidence>
<dbReference type="GO" id="GO:0019557">
    <property type="term" value="P:L-histidine catabolic process to glutamate and formate"/>
    <property type="evidence" value="ECO:0007669"/>
    <property type="project" value="UniProtKB-UniPathway"/>
</dbReference>
<dbReference type="GO" id="GO:0008783">
    <property type="term" value="F:agmatinase activity"/>
    <property type="evidence" value="ECO:0007669"/>
    <property type="project" value="TreeGrafter"/>
</dbReference>
<dbReference type="InterPro" id="IPR023696">
    <property type="entry name" value="Ureohydrolase_dom_sf"/>
</dbReference>
<proteinExistence type="inferred from homology"/>
<dbReference type="SUPFAM" id="SSF52768">
    <property type="entry name" value="Arginase/deacetylase"/>
    <property type="match status" value="1"/>
</dbReference>
<reference evidence="10" key="1">
    <citation type="submission" date="2016-11" db="EMBL/GenBank/DDBJ databases">
        <authorList>
            <person name="Varghese N."/>
            <person name="Submissions S."/>
        </authorList>
    </citation>
    <scope>NUCLEOTIDE SEQUENCE [LARGE SCALE GENOMIC DNA]</scope>
    <source>
        <strain evidence="10">CGMCC 1.8995</strain>
    </source>
</reference>
<accession>A0A1M5HA50</accession>
<keyword evidence="3 5" id="KW-0369">Histidine metabolism</keyword>
<feature type="binding site" evidence="5">
    <location>
        <position position="237"/>
    </location>
    <ligand>
        <name>Mn(2+)</name>
        <dbReference type="ChEBI" id="CHEBI:29035"/>
        <label>2</label>
    </ligand>
</feature>
<feature type="binding site" evidence="5">
    <location>
        <position position="148"/>
    </location>
    <ligand>
        <name>Mn(2+)</name>
        <dbReference type="ChEBI" id="CHEBI:29035"/>
        <label>2</label>
    </ligand>
</feature>
<evidence type="ECO:0000256" key="4">
    <source>
        <dbReference type="ARBA" id="ARBA00023211"/>
    </source>
</evidence>
<dbReference type="GO" id="GO:0033389">
    <property type="term" value="P:putrescine biosynthetic process from arginine, via agmatine"/>
    <property type="evidence" value="ECO:0007669"/>
    <property type="project" value="TreeGrafter"/>
</dbReference>
<dbReference type="GO" id="GO:0030145">
    <property type="term" value="F:manganese ion binding"/>
    <property type="evidence" value="ECO:0007669"/>
    <property type="project" value="UniProtKB-UniRule"/>
</dbReference>
<dbReference type="PANTHER" id="PTHR11358:SF35">
    <property type="entry name" value="FORMIMIDOYLGLUTAMASE"/>
    <property type="match status" value="1"/>
</dbReference>
<dbReference type="GO" id="GO:0019556">
    <property type="term" value="P:L-histidine catabolic process to glutamate and formamide"/>
    <property type="evidence" value="ECO:0007669"/>
    <property type="project" value="UniProtKB-UniRule"/>
</dbReference>
<comment type="catalytic activity">
    <reaction evidence="5">
        <text>N-formimidoyl-L-glutamate + H2O = formamide + L-glutamate</text>
        <dbReference type="Rhea" id="RHEA:22492"/>
        <dbReference type="ChEBI" id="CHEBI:15377"/>
        <dbReference type="ChEBI" id="CHEBI:16397"/>
        <dbReference type="ChEBI" id="CHEBI:29985"/>
        <dbReference type="ChEBI" id="CHEBI:58928"/>
        <dbReference type="EC" id="3.5.3.8"/>
    </reaction>
</comment>
<feature type="binding site" evidence="5 7">
    <location>
        <position position="235"/>
    </location>
    <ligand>
        <name>Mn(2+)</name>
        <dbReference type="ChEBI" id="CHEBI:29035"/>
        <label>1</label>
    </ligand>
</feature>
<feature type="binding site" evidence="5">
    <location>
        <position position="235"/>
    </location>
    <ligand>
        <name>Mn(2+)</name>
        <dbReference type="ChEBI" id="CHEBI:29035"/>
        <label>2</label>
    </ligand>
</feature>
<keyword evidence="4 5" id="KW-0464">Manganese</keyword>
<dbReference type="Gene3D" id="3.40.800.10">
    <property type="entry name" value="Ureohydrolase domain"/>
    <property type="match status" value="1"/>
</dbReference>
<dbReference type="STRING" id="634436.SAMN05216361_1378"/>
<dbReference type="InterPro" id="IPR005923">
    <property type="entry name" value="HutG"/>
</dbReference>
<protein>
    <recommendedName>
        <fullName evidence="5 6">Formimidoylglutamase</fullName>
        <ecNumber evidence="5 6">3.5.3.8</ecNumber>
    </recommendedName>
    <alternativeName>
        <fullName evidence="5">Formiminoglutamase</fullName>
    </alternativeName>
    <alternativeName>
        <fullName evidence="5">Formiminoglutamate hydrolase</fullName>
    </alternativeName>
</protein>
<dbReference type="PIRSF" id="PIRSF036979">
    <property type="entry name" value="Arginase"/>
    <property type="match status" value="1"/>
</dbReference>
<comment type="pathway">
    <text evidence="5">Amino-acid degradation; L-histidine degradation into L-glutamate; L-glutamate from N-formimidoyl-L-glutamate (hydrolase route): step 1/1.</text>
</comment>
<dbReference type="PROSITE" id="PS51409">
    <property type="entry name" value="ARGINASE_2"/>
    <property type="match status" value="1"/>
</dbReference>
<dbReference type="NCBIfam" id="TIGR01227">
    <property type="entry name" value="hutG"/>
    <property type="match status" value="1"/>
</dbReference>
<feature type="binding site" evidence="5 7">
    <location>
        <position position="150"/>
    </location>
    <ligand>
        <name>Mn(2+)</name>
        <dbReference type="ChEBI" id="CHEBI:29035"/>
        <label>1</label>
    </ligand>
</feature>
<evidence type="ECO:0000256" key="3">
    <source>
        <dbReference type="ARBA" id="ARBA00022808"/>
    </source>
</evidence>
<comment type="function">
    <text evidence="5">Catalyzes the conversion of N-formimidoyl-L-glutamate to L-glutamate and formamide.</text>
</comment>
<evidence type="ECO:0000256" key="1">
    <source>
        <dbReference type="ARBA" id="ARBA00022723"/>
    </source>
</evidence>
<dbReference type="RefSeq" id="WP_073319836.1">
    <property type="nucleotide sequence ID" value="NZ_FQWD01000002.1"/>
</dbReference>
<dbReference type="HAMAP" id="MF_00737">
    <property type="entry name" value="Formimidoylglutam"/>
    <property type="match status" value="1"/>
</dbReference>
<dbReference type="Proteomes" id="UP000184520">
    <property type="component" value="Unassembled WGS sequence"/>
</dbReference>
<dbReference type="EMBL" id="FQWD01000002">
    <property type="protein sequence ID" value="SHG12837.1"/>
    <property type="molecule type" value="Genomic_DNA"/>
</dbReference>
<dbReference type="CDD" id="cd09988">
    <property type="entry name" value="Formimidoylglutamase"/>
    <property type="match status" value="1"/>
</dbReference>
<feature type="binding site" evidence="7">
    <location>
        <position position="237"/>
    </location>
    <ligand>
        <name>Mn(2+)</name>
        <dbReference type="ChEBI" id="CHEBI:29035"/>
        <label>1</label>
    </ligand>
</feature>
<dbReference type="InterPro" id="IPR006035">
    <property type="entry name" value="Ureohydrolase"/>
</dbReference>